<dbReference type="SUPFAM" id="SSF55073">
    <property type="entry name" value="Nucleotide cyclase"/>
    <property type="match status" value="1"/>
</dbReference>
<feature type="domain" description="GGDEF" evidence="4">
    <location>
        <begin position="133"/>
        <end position="270"/>
    </location>
</feature>
<dbReference type="InterPro" id="IPR029787">
    <property type="entry name" value="Nucleotide_cyclase"/>
</dbReference>
<evidence type="ECO:0000256" key="1">
    <source>
        <dbReference type="ARBA" id="ARBA00012528"/>
    </source>
</evidence>
<dbReference type="EC" id="2.7.7.65" evidence="1"/>
<keyword evidence="3" id="KW-0472">Membrane</keyword>
<dbReference type="EMBL" id="CAADEX010000034">
    <property type="protein sequence ID" value="VFJ51657.1"/>
    <property type="molecule type" value="Genomic_DNA"/>
</dbReference>
<dbReference type="Pfam" id="PF00990">
    <property type="entry name" value="GGDEF"/>
    <property type="match status" value="1"/>
</dbReference>
<keyword evidence="3" id="KW-0812">Transmembrane</keyword>
<comment type="catalytic activity">
    <reaction evidence="2">
        <text>2 GTP = 3',3'-c-di-GMP + 2 diphosphate</text>
        <dbReference type="Rhea" id="RHEA:24898"/>
        <dbReference type="ChEBI" id="CHEBI:33019"/>
        <dbReference type="ChEBI" id="CHEBI:37565"/>
        <dbReference type="ChEBI" id="CHEBI:58805"/>
        <dbReference type="EC" id="2.7.7.65"/>
    </reaction>
</comment>
<gene>
    <name evidence="5" type="ORF">BECKDK2373B_GA0170837_10344</name>
</gene>
<accession>A0A450SFL2</accession>
<dbReference type="AlphaFoldDB" id="A0A450SFL2"/>
<organism evidence="5">
    <name type="scientific">Candidatus Kentrum sp. DK</name>
    <dbReference type="NCBI Taxonomy" id="2126562"/>
    <lineage>
        <taxon>Bacteria</taxon>
        <taxon>Pseudomonadati</taxon>
        <taxon>Pseudomonadota</taxon>
        <taxon>Gammaproteobacteria</taxon>
        <taxon>Candidatus Kentrum</taxon>
    </lineage>
</organism>
<dbReference type="InterPro" id="IPR000160">
    <property type="entry name" value="GGDEF_dom"/>
</dbReference>
<feature type="transmembrane region" description="Helical" evidence="3">
    <location>
        <begin position="50"/>
        <end position="70"/>
    </location>
</feature>
<reference evidence="5" key="1">
    <citation type="submission" date="2019-02" db="EMBL/GenBank/DDBJ databases">
        <authorList>
            <person name="Gruber-Vodicka R. H."/>
            <person name="Seah K. B. B."/>
        </authorList>
    </citation>
    <scope>NUCLEOTIDE SEQUENCE</scope>
    <source>
        <strain evidence="5">BECK_DK47</strain>
    </source>
</reference>
<dbReference type="PANTHER" id="PTHR45138">
    <property type="entry name" value="REGULATORY COMPONENTS OF SENSORY TRANSDUCTION SYSTEM"/>
    <property type="match status" value="1"/>
</dbReference>
<keyword evidence="3" id="KW-1133">Transmembrane helix</keyword>
<dbReference type="CDD" id="cd01949">
    <property type="entry name" value="GGDEF"/>
    <property type="match status" value="1"/>
</dbReference>
<evidence type="ECO:0000256" key="3">
    <source>
        <dbReference type="SAM" id="Phobius"/>
    </source>
</evidence>
<proteinExistence type="predicted"/>
<dbReference type="PANTHER" id="PTHR45138:SF9">
    <property type="entry name" value="DIGUANYLATE CYCLASE DGCM-RELATED"/>
    <property type="match status" value="1"/>
</dbReference>
<name>A0A450SFL2_9GAMM</name>
<dbReference type="NCBIfam" id="TIGR00254">
    <property type="entry name" value="GGDEF"/>
    <property type="match status" value="1"/>
</dbReference>
<dbReference type="InterPro" id="IPR043128">
    <property type="entry name" value="Rev_trsase/Diguanyl_cyclase"/>
</dbReference>
<dbReference type="GO" id="GO:0052621">
    <property type="term" value="F:diguanylate cyclase activity"/>
    <property type="evidence" value="ECO:0007669"/>
    <property type="project" value="UniProtKB-EC"/>
</dbReference>
<dbReference type="Gene3D" id="3.30.70.270">
    <property type="match status" value="1"/>
</dbReference>
<protein>
    <recommendedName>
        <fullName evidence="1">diguanylate cyclase</fullName>
        <ecNumber evidence="1">2.7.7.65</ecNumber>
    </recommendedName>
</protein>
<evidence type="ECO:0000256" key="2">
    <source>
        <dbReference type="ARBA" id="ARBA00034247"/>
    </source>
</evidence>
<dbReference type="PROSITE" id="PS50887">
    <property type="entry name" value="GGDEF"/>
    <property type="match status" value="1"/>
</dbReference>
<evidence type="ECO:0000313" key="5">
    <source>
        <dbReference type="EMBL" id="VFJ51657.1"/>
    </source>
</evidence>
<feature type="transmembrane region" description="Helical" evidence="3">
    <location>
        <begin position="20"/>
        <end position="38"/>
    </location>
</feature>
<evidence type="ECO:0000259" key="4">
    <source>
        <dbReference type="PROSITE" id="PS50887"/>
    </source>
</evidence>
<sequence>MRKIFNEIRALFANKLIENVFVAALGVVIAALATWFSPPARAFLSIEFQIEIWLFLLLLFSVTGLMFFVYRKVIRRLKDRCKEVIRRLRGKYKEEIRQLRNKLLIDDLTGIYSSRALERKFEEMQRICRKSGKKLSVILFDIDDFKSINRDYGHIDANIMLRRLVRLVHEEARGTDVFIRMHDSGDEFVILVYNASATEAERAAERFRKRIHEYQKFSGRDNPVPRVITISSGVAEFNFEKDTFDSVKRRADKALLIAKETRNAVLVDWSYESPIEI</sequence>
<dbReference type="SMART" id="SM00267">
    <property type="entry name" value="GGDEF"/>
    <property type="match status" value="1"/>
</dbReference>
<dbReference type="InterPro" id="IPR050469">
    <property type="entry name" value="Diguanylate_Cyclase"/>
</dbReference>